<gene>
    <name evidence="2" type="ORF">CRE_02554</name>
</gene>
<evidence type="ECO:0000313" key="3">
    <source>
        <dbReference type="Proteomes" id="UP000008281"/>
    </source>
</evidence>
<accession>E3MWW5</accession>
<sequence length="110" mass="12816">MSRRPLAPLNAGSIQDQERQHTVDFRATIRENYGVVFFNNGIWVMPPPPPVPNDEDEDIEEEEDEDVEEYSDSDADADDEFEDEDESDDEDVEYVFDSDPEEPMDEQREQ</sequence>
<dbReference type="HOGENOM" id="CLU_2173341_0_0_1"/>
<proteinExistence type="predicted"/>
<dbReference type="EMBL" id="DS268488">
    <property type="protein sequence ID" value="EFP10712.1"/>
    <property type="molecule type" value="Genomic_DNA"/>
</dbReference>
<organism evidence="3">
    <name type="scientific">Caenorhabditis remanei</name>
    <name type="common">Caenorhabditis vulgaris</name>
    <dbReference type="NCBI Taxonomy" id="31234"/>
    <lineage>
        <taxon>Eukaryota</taxon>
        <taxon>Metazoa</taxon>
        <taxon>Ecdysozoa</taxon>
        <taxon>Nematoda</taxon>
        <taxon>Chromadorea</taxon>
        <taxon>Rhabditida</taxon>
        <taxon>Rhabditina</taxon>
        <taxon>Rhabditomorpha</taxon>
        <taxon>Rhabditoidea</taxon>
        <taxon>Rhabditidae</taxon>
        <taxon>Peloderinae</taxon>
        <taxon>Caenorhabditis</taxon>
    </lineage>
</organism>
<keyword evidence="3" id="KW-1185">Reference proteome</keyword>
<protein>
    <submittedName>
        <fullName evidence="2">Uncharacterized protein</fullName>
    </submittedName>
</protein>
<dbReference type="InParanoid" id="E3MWW5"/>
<evidence type="ECO:0000313" key="2">
    <source>
        <dbReference type="EMBL" id="EFP10712.1"/>
    </source>
</evidence>
<feature type="region of interest" description="Disordered" evidence="1">
    <location>
        <begin position="1"/>
        <end position="20"/>
    </location>
</feature>
<name>E3MWW5_CAERE</name>
<dbReference type="AlphaFoldDB" id="E3MWW5"/>
<evidence type="ECO:0000256" key="1">
    <source>
        <dbReference type="SAM" id="MobiDB-lite"/>
    </source>
</evidence>
<feature type="region of interest" description="Disordered" evidence="1">
    <location>
        <begin position="42"/>
        <end position="110"/>
    </location>
</feature>
<feature type="compositionally biased region" description="Acidic residues" evidence="1">
    <location>
        <begin position="53"/>
        <end position="104"/>
    </location>
</feature>
<reference evidence="2" key="1">
    <citation type="submission" date="2007-07" db="EMBL/GenBank/DDBJ databases">
        <title>PCAP assembly of the Caenorhabditis remanei genome.</title>
        <authorList>
            <consortium name="The Caenorhabditis remanei Sequencing Consortium"/>
            <person name="Wilson R.K."/>
        </authorList>
    </citation>
    <scope>NUCLEOTIDE SEQUENCE [LARGE SCALE GENOMIC DNA]</scope>
    <source>
        <strain evidence="2">PB4641</strain>
    </source>
</reference>
<dbReference type="Proteomes" id="UP000008281">
    <property type="component" value="Unassembled WGS sequence"/>
</dbReference>